<evidence type="ECO:0000256" key="7">
    <source>
        <dbReference type="ARBA" id="ARBA00023136"/>
    </source>
</evidence>
<evidence type="ECO:0000313" key="10">
    <source>
        <dbReference type="Proteomes" id="UP000677875"/>
    </source>
</evidence>
<evidence type="ECO:0000313" key="9">
    <source>
        <dbReference type="EMBL" id="MBQ0827164.1"/>
    </source>
</evidence>
<gene>
    <name evidence="9" type="ORF">J5Y05_11650</name>
</gene>
<protein>
    <submittedName>
        <fullName evidence="9">Sec-independent protein translocase subunit TatB</fullName>
    </submittedName>
</protein>
<dbReference type="Proteomes" id="UP000677875">
    <property type="component" value="Unassembled WGS sequence"/>
</dbReference>
<name>A0A940XET7_9ACTN</name>
<evidence type="ECO:0000256" key="8">
    <source>
        <dbReference type="SAM" id="MobiDB-lite"/>
    </source>
</evidence>
<feature type="compositionally biased region" description="Pro residues" evidence="8">
    <location>
        <begin position="141"/>
        <end position="151"/>
    </location>
</feature>
<evidence type="ECO:0000256" key="5">
    <source>
        <dbReference type="ARBA" id="ARBA00022989"/>
    </source>
</evidence>
<dbReference type="Pfam" id="PF02416">
    <property type="entry name" value="TatA_B_E"/>
    <property type="match status" value="1"/>
</dbReference>
<accession>A0A940XET7</accession>
<organism evidence="9 10">
    <name type="scientific">Streptomyces tagetis</name>
    <dbReference type="NCBI Taxonomy" id="2820809"/>
    <lineage>
        <taxon>Bacteria</taxon>
        <taxon>Bacillati</taxon>
        <taxon>Actinomycetota</taxon>
        <taxon>Actinomycetes</taxon>
        <taxon>Kitasatosporales</taxon>
        <taxon>Streptomycetaceae</taxon>
        <taxon>Streptomyces</taxon>
    </lineage>
</organism>
<keyword evidence="10" id="KW-1185">Reference proteome</keyword>
<keyword evidence="4" id="KW-0653">Protein transport</keyword>
<keyword evidence="7" id="KW-0472">Membrane</keyword>
<keyword evidence="6" id="KW-0811">Translocation</keyword>
<dbReference type="PRINTS" id="PR01506">
    <property type="entry name" value="TATBPROTEIN"/>
</dbReference>
<keyword evidence="5" id="KW-1133">Transmembrane helix</keyword>
<reference evidence="9" key="1">
    <citation type="submission" date="2021-04" db="EMBL/GenBank/DDBJ databases">
        <title>Genome seq and assembly of Streptomyces sp. RG38.</title>
        <authorList>
            <person name="Chhetri G."/>
        </authorList>
    </citation>
    <scope>NUCLEOTIDE SEQUENCE</scope>
    <source>
        <strain evidence="9">RG38</strain>
    </source>
</reference>
<dbReference type="Gene3D" id="1.20.5.3310">
    <property type="match status" value="1"/>
</dbReference>
<dbReference type="EMBL" id="JAGPNL010000002">
    <property type="protein sequence ID" value="MBQ0827164.1"/>
    <property type="molecule type" value="Genomic_DNA"/>
</dbReference>
<evidence type="ECO:0000256" key="3">
    <source>
        <dbReference type="ARBA" id="ARBA00022692"/>
    </source>
</evidence>
<evidence type="ECO:0000256" key="4">
    <source>
        <dbReference type="ARBA" id="ARBA00022927"/>
    </source>
</evidence>
<feature type="region of interest" description="Disordered" evidence="8">
    <location>
        <begin position="113"/>
        <end position="151"/>
    </location>
</feature>
<evidence type="ECO:0000256" key="2">
    <source>
        <dbReference type="ARBA" id="ARBA00022448"/>
    </source>
</evidence>
<dbReference type="RefSeq" id="WP_210871222.1">
    <property type="nucleotide sequence ID" value="NZ_JAGPNL010000002.1"/>
</dbReference>
<dbReference type="AlphaFoldDB" id="A0A940XET7"/>
<evidence type="ECO:0000256" key="1">
    <source>
        <dbReference type="ARBA" id="ARBA00004167"/>
    </source>
</evidence>
<keyword evidence="3" id="KW-0812">Transmembrane</keyword>
<comment type="caution">
    <text evidence="9">The sequence shown here is derived from an EMBL/GenBank/DDBJ whole genome shotgun (WGS) entry which is preliminary data.</text>
</comment>
<dbReference type="InterPro" id="IPR003369">
    <property type="entry name" value="TatA/B/E"/>
</dbReference>
<comment type="subcellular location">
    <subcellularLocation>
        <location evidence="1">Membrane</location>
        <topology evidence="1">Single-pass membrane protein</topology>
    </subcellularLocation>
</comment>
<keyword evidence="2" id="KW-0813">Transport</keyword>
<proteinExistence type="predicted"/>
<evidence type="ECO:0000256" key="6">
    <source>
        <dbReference type="ARBA" id="ARBA00023010"/>
    </source>
</evidence>
<sequence length="151" mass="16294">MFFDVGPLELVTLAAMGFLLFGPERLAEGIRTVSGFVRTVREISDGARDEIRSELGPEFQDFDFGDLHPKTFVRRHVLDRDGLGLDEVRDALDPRRELTGAADAVREAVAGVAGVAGEPTPPRAEPTRVPLAKETRAEPGGTPPAFDPDAT</sequence>